<dbReference type="GO" id="GO:0009279">
    <property type="term" value="C:cell outer membrane"/>
    <property type="evidence" value="ECO:0007669"/>
    <property type="project" value="UniProtKB-ARBA"/>
</dbReference>
<dbReference type="GO" id="GO:0015288">
    <property type="term" value="F:porin activity"/>
    <property type="evidence" value="ECO:0007669"/>
    <property type="project" value="InterPro"/>
</dbReference>
<dbReference type="InterPro" id="IPR003394">
    <property type="entry name" value="Porin_opacity"/>
</dbReference>
<evidence type="ECO:0000313" key="5">
    <source>
        <dbReference type="Proteomes" id="UP000274100"/>
    </source>
</evidence>
<feature type="chain" id="PRO_5018779139" evidence="2">
    <location>
        <begin position="20"/>
        <end position="207"/>
    </location>
</feature>
<dbReference type="Pfam" id="PF02462">
    <property type="entry name" value="Opacity"/>
    <property type="match status" value="1"/>
</dbReference>
<comment type="similarity">
    <text evidence="1">Belongs to the opacity porin family.</text>
</comment>
<organism evidence="4 5">
    <name type="scientific">Moraxella cuniculi</name>
    <dbReference type="NCBI Taxonomy" id="34061"/>
    <lineage>
        <taxon>Bacteria</taxon>
        <taxon>Pseudomonadati</taxon>
        <taxon>Pseudomonadota</taxon>
        <taxon>Gammaproteobacteria</taxon>
        <taxon>Moraxellales</taxon>
        <taxon>Moraxellaceae</taxon>
        <taxon>Moraxella</taxon>
    </lineage>
</organism>
<keyword evidence="2" id="KW-0732">Signal</keyword>
<feature type="signal peptide" evidence="2">
    <location>
        <begin position="1"/>
        <end position="19"/>
    </location>
</feature>
<gene>
    <name evidence="4" type="ORF">NCTC10297_00650</name>
</gene>
<protein>
    <submittedName>
        <fullName evidence="4">Opacity protein and related surface antigens</fullName>
    </submittedName>
</protein>
<dbReference type="InterPro" id="IPR011250">
    <property type="entry name" value="OMP/PagP_B-barrel"/>
</dbReference>
<evidence type="ECO:0000259" key="3">
    <source>
        <dbReference type="Pfam" id="PF02462"/>
    </source>
</evidence>
<dbReference type="Gene3D" id="2.40.160.20">
    <property type="match status" value="1"/>
</dbReference>
<proteinExistence type="inferred from homology"/>
<dbReference type="AlphaFoldDB" id="A0A3S4QNX7"/>
<evidence type="ECO:0000256" key="2">
    <source>
        <dbReference type="SAM" id="SignalP"/>
    </source>
</evidence>
<accession>A0A3S4QNX7</accession>
<dbReference type="SUPFAM" id="SSF56925">
    <property type="entry name" value="OMPA-like"/>
    <property type="match status" value="1"/>
</dbReference>
<name>A0A3S4QNX7_9GAMM</name>
<dbReference type="EMBL" id="LR134343">
    <property type="protein sequence ID" value="VEG12717.1"/>
    <property type="molecule type" value="Genomic_DNA"/>
</dbReference>
<dbReference type="OrthoDB" id="6648740at2"/>
<dbReference type="KEGG" id="mcun:NCTC10297_00650"/>
<dbReference type="Proteomes" id="UP000274100">
    <property type="component" value="Chromosome"/>
</dbReference>
<feature type="domain" description="Porin opacity type" evidence="3">
    <location>
        <begin position="57"/>
        <end position="207"/>
    </location>
</feature>
<reference evidence="4 5" key="1">
    <citation type="submission" date="2018-12" db="EMBL/GenBank/DDBJ databases">
        <authorList>
            <consortium name="Pathogen Informatics"/>
        </authorList>
    </citation>
    <scope>NUCLEOTIDE SEQUENCE [LARGE SCALE GENOMIC DNA]</scope>
    <source>
        <strain evidence="4 5">NCTC10297</strain>
    </source>
</reference>
<evidence type="ECO:0000313" key="4">
    <source>
        <dbReference type="EMBL" id="VEG12717.1"/>
    </source>
</evidence>
<sequence>MKKIALAAVLAGVSSMASANLLNTDNLYVQGNVGYSKLQAKQGDKISDNNTSYSVAVGKDLGDVRVAIDYTGYGKVERRDRSFNTTRTLDNRELKTQSVGISAIYDFQPVSGFTPYVGGRLGINQLKYEGATARTEVVAPNTVMRTASTTEEKKTGVGAGVLAGVQYNINPQLAVDAGVEYNYLGKIGPFDAKVDQYGAKLGLRYNF</sequence>
<evidence type="ECO:0000256" key="1">
    <source>
        <dbReference type="ARBA" id="ARBA00009830"/>
    </source>
</evidence>
<dbReference type="RefSeq" id="WP_126330065.1">
    <property type="nucleotide sequence ID" value="NZ_LR134343.1"/>
</dbReference>